<organism evidence="1 2">
    <name type="scientific">Pleurodeles waltl</name>
    <name type="common">Iberian ribbed newt</name>
    <dbReference type="NCBI Taxonomy" id="8319"/>
    <lineage>
        <taxon>Eukaryota</taxon>
        <taxon>Metazoa</taxon>
        <taxon>Chordata</taxon>
        <taxon>Craniata</taxon>
        <taxon>Vertebrata</taxon>
        <taxon>Euteleostomi</taxon>
        <taxon>Amphibia</taxon>
        <taxon>Batrachia</taxon>
        <taxon>Caudata</taxon>
        <taxon>Salamandroidea</taxon>
        <taxon>Salamandridae</taxon>
        <taxon>Pleurodelinae</taxon>
        <taxon>Pleurodeles</taxon>
    </lineage>
</organism>
<accession>A0AAV7WT83</accession>
<evidence type="ECO:0000313" key="2">
    <source>
        <dbReference type="Proteomes" id="UP001066276"/>
    </source>
</evidence>
<evidence type="ECO:0000313" key="1">
    <source>
        <dbReference type="EMBL" id="KAJ1217279.1"/>
    </source>
</evidence>
<name>A0AAV7WT83_PLEWA</name>
<dbReference type="EMBL" id="JANPWB010000001">
    <property type="protein sequence ID" value="KAJ1217279.1"/>
    <property type="molecule type" value="Genomic_DNA"/>
</dbReference>
<protein>
    <submittedName>
        <fullName evidence="1">Uncharacterized protein</fullName>
    </submittedName>
</protein>
<dbReference type="AlphaFoldDB" id="A0AAV7WT83"/>
<reference evidence="1" key="1">
    <citation type="journal article" date="2022" name="bioRxiv">
        <title>Sequencing and chromosome-scale assembly of the giantPleurodeles waltlgenome.</title>
        <authorList>
            <person name="Brown T."/>
            <person name="Elewa A."/>
            <person name="Iarovenko S."/>
            <person name="Subramanian E."/>
            <person name="Araus A.J."/>
            <person name="Petzold A."/>
            <person name="Susuki M."/>
            <person name="Suzuki K.-i.T."/>
            <person name="Hayashi T."/>
            <person name="Toyoda A."/>
            <person name="Oliveira C."/>
            <person name="Osipova E."/>
            <person name="Leigh N.D."/>
            <person name="Simon A."/>
            <person name="Yun M.H."/>
        </authorList>
    </citation>
    <scope>NUCLEOTIDE SEQUENCE</scope>
    <source>
        <strain evidence="1">20211129_DDA</strain>
        <tissue evidence="1">Liver</tissue>
    </source>
</reference>
<keyword evidence="2" id="KW-1185">Reference proteome</keyword>
<proteinExistence type="predicted"/>
<gene>
    <name evidence="1" type="ORF">NDU88_004873</name>
</gene>
<sequence>MAADEQRRDVPSEVMRCSAVSREWSGIGHWLLDYEYSLPVCTPAGSPDGGWLTGAWPLVARPPVNQLPAGFSVPLPARWLPVADDPPAYSIKGLCAHWLLAGFLAPLLALAGRQLLALYPHIPLEDCVRSFVSVGMGQ</sequence>
<comment type="caution">
    <text evidence="1">The sequence shown here is derived from an EMBL/GenBank/DDBJ whole genome shotgun (WGS) entry which is preliminary data.</text>
</comment>
<dbReference type="Proteomes" id="UP001066276">
    <property type="component" value="Chromosome 1_1"/>
</dbReference>